<sequence length="54" mass="6338">MWGACEDARHLYYDERTLYNFIRPRACCGLVSVAGSFFCHTKQRLVENRVIQNV</sequence>
<dbReference type="EMBL" id="BK016143">
    <property type="protein sequence ID" value="DAF98144.1"/>
    <property type="molecule type" value="Genomic_DNA"/>
</dbReference>
<evidence type="ECO:0000313" key="1">
    <source>
        <dbReference type="EMBL" id="DAF98144.1"/>
    </source>
</evidence>
<organism evidence="1">
    <name type="scientific">Myoviridae sp. ctP6q2</name>
    <dbReference type="NCBI Taxonomy" id="2825096"/>
    <lineage>
        <taxon>Viruses</taxon>
        <taxon>Duplodnaviria</taxon>
        <taxon>Heunggongvirae</taxon>
        <taxon>Uroviricota</taxon>
        <taxon>Caudoviricetes</taxon>
    </lineage>
</organism>
<accession>A0A8S5UUG3</accession>
<name>A0A8S5UUG3_9CAUD</name>
<protein>
    <submittedName>
        <fullName evidence="1">Uncharacterized protein</fullName>
    </submittedName>
</protein>
<proteinExistence type="predicted"/>
<reference evidence="1" key="1">
    <citation type="journal article" date="2021" name="Proc. Natl. Acad. Sci. U.S.A.">
        <title>A Catalog of Tens of Thousands of Viruses from Human Metagenomes Reveals Hidden Associations with Chronic Diseases.</title>
        <authorList>
            <person name="Tisza M.J."/>
            <person name="Buck C.B."/>
        </authorList>
    </citation>
    <scope>NUCLEOTIDE SEQUENCE</scope>
    <source>
        <strain evidence="1">CtP6q2</strain>
    </source>
</reference>